<dbReference type="AlphaFoldDB" id="A0A644YBY4"/>
<protein>
    <recommendedName>
        <fullName evidence="2">DUF1292 domain-containing protein</fullName>
    </recommendedName>
</protein>
<dbReference type="EMBL" id="VSSQ01004175">
    <property type="protein sequence ID" value="MPM24053.1"/>
    <property type="molecule type" value="Genomic_DNA"/>
</dbReference>
<sequence>MADEFDKNDDMDDDEEMSVITMTDDETGEEIEFVVIDRKNCNGTEYILVIESKNIDDDEAEAAILKVVGESEEDITYSVINDDDEFDAVAALFNSDEYEVEY</sequence>
<evidence type="ECO:0000313" key="1">
    <source>
        <dbReference type="EMBL" id="MPM24053.1"/>
    </source>
</evidence>
<evidence type="ECO:0008006" key="2">
    <source>
        <dbReference type="Google" id="ProtNLM"/>
    </source>
</evidence>
<organism evidence="1">
    <name type="scientific">bioreactor metagenome</name>
    <dbReference type="NCBI Taxonomy" id="1076179"/>
    <lineage>
        <taxon>unclassified sequences</taxon>
        <taxon>metagenomes</taxon>
        <taxon>ecological metagenomes</taxon>
    </lineage>
</organism>
<dbReference type="Pfam" id="PF06949">
    <property type="entry name" value="DUF1292"/>
    <property type="match status" value="1"/>
</dbReference>
<gene>
    <name evidence="1" type="ORF">SDC9_70530</name>
</gene>
<comment type="caution">
    <text evidence="1">The sequence shown here is derived from an EMBL/GenBank/DDBJ whole genome shotgun (WGS) entry which is preliminary data.</text>
</comment>
<accession>A0A644YBY4</accession>
<dbReference type="InterPro" id="IPR009711">
    <property type="entry name" value="UPF0473"/>
</dbReference>
<reference evidence="1" key="1">
    <citation type="submission" date="2019-08" db="EMBL/GenBank/DDBJ databases">
        <authorList>
            <person name="Kucharzyk K."/>
            <person name="Murdoch R.W."/>
            <person name="Higgins S."/>
            <person name="Loffler F."/>
        </authorList>
    </citation>
    <scope>NUCLEOTIDE SEQUENCE</scope>
</reference>
<name>A0A644YBY4_9ZZZZ</name>
<proteinExistence type="predicted"/>